<evidence type="ECO:0000313" key="3">
    <source>
        <dbReference type="Proteomes" id="UP000275385"/>
    </source>
</evidence>
<accession>A0A420YA34</accession>
<keyword evidence="1" id="KW-0472">Membrane</keyword>
<proteinExistence type="predicted"/>
<evidence type="ECO:0000313" key="2">
    <source>
        <dbReference type="EMBL" id="RKU44600.1"/>
    </source>
</evidence>
<dbReference type="EMBL" id="QVQW01000029">
    <property type="protein sequence ID" value="RKU44600.1"/>
    <property type="molecule type" value="Genomic_DNA"/>
</dbReference>
<gene>
    <name evidence="2" type="ORF">DL546_006012</name>
</gene>
<keyword evidence="1" id="KW-1133">Transmembrane helix</keyword>
<sequence>MSRIFSRMLTSMSTKAADFLASGTTNVSLVGIIGSGTIGAWYITRQENDKLKDILTLKMDNHLSTYDKHIASCDKRFHELRSDDMKRFEELRTDHRVQHQELVGAYNKLLDVVLGRSKDDAKIASKDADRGELS</sequence>
<keyword evidence="3" id="KW-1185">Reference proteome</keyword>
<name>A0A420YA34_9PEZI</name>
<comment type="caution">
    <text evidence="2">The sequence shown here is derived from an EMBL/GenBank/DDBJ whole genome shotgun (WGS) entry which is preliminary data.</text>
</comment>
<feature type="transmembrane region" description="Helical" evidence="1">
    <location>
        <begin position="20"/>
        <end position="43"/>
    </location>
</feature>
<reference evidence="2 3" key="1">
    <citation type="submission" date="2018-08" db="EMBL/GenBank/DDBJ databases">
        <title>Draft genome of the lignicolous fungus Coniochaeta pulveracea.</title>
        <authorList>
            <person name="Borstlap C.J."/>
            <person name="De Witt R.N."/>
            <person name="Botha A."/>
            <person name="Volschenk H."/>
        </authorList>
    </citation>
    <scope>NUCLEOTIDE SEQUENCE [LARGE SCALE GENOMIC DNA]</scope>
    <source>
        <strain evidence="2 3">CAB683</strain>
    </source>
</reference>
<keyword evidence="1" id="KW-0812">Transmembrane</keyword>
<organism evidence="2 3">
    <name type="scientific">Coniochaeta pulveracea</name>
    <dbReference type="NCBI Taxonomy" id="177199"/>
    <lineage>
        <taxon>Eukaryota</taxon>
        <taxon>Fungi</taxon>
        <taxon>Dikarya</taxon>
        <taxon>Ascomycota</taxon>
        <taxon>Pezizomycotina</taxon>
        <taxon>Sordariomycetes</taxon>
        <taxon>Sordariomycetidae</taxon>
        <taxon>Coniochaetales</taxon>
        <taxon>Coniochaetaceae</taxon>
        <taxon>Coniochaeta</taxon>
    </lineage>
</organism>
<dbReference type="Proteomes" id="UP000275385">
    <property type="component" value="Unassembled WGS sequence"/>
</dbReference>
<dbReference type="AlphaFoldDB" id="A0A420YA34"/>
<protein>
    <submittedName>
        <fullName evidence="2">Uncharacterized protein</fullName>
    </submittedName>
</protein>
<evidence type="ECO:0000256" key="1">
    <source>
        <dbReference type="SAM" id="Phobius"/>
    </source>
</evidence>